<dbReference type="AlphaFoldDB" id="A0A0M3JXR4"/>
<dbReference type="PROSITE" id="PS50092">
    <property type="entry name" value="TSP1"/>
    <property type="match status" value="1"/>
</dbReference>
<dbReference type="EMBL" id="UYRR01031219">
    <property type="protein sequence ID" value="VDK47771.1"/>
    <property type="molecule type" value="Genomic_DNA"/>
</dbReference>
<dbReference type="InterPro" id="IPR000884">
    <property type="entry name" value="TSP1_rpt"/>
</dbReference>
<dbReference type="Gene3D" id="2.20.100.10">
    <property type="entry name" value="Thrombospondin type-1 (TSP1) repeat"/>
    <property type="match status" value="1"/>
</dbReference>
<keyword evidence="2" id="KW-1185">Reference proteome</keyword>
<dbReference type="WBParaSite" id="ASIM_0001315401-mRNA-1">
    <property type="protein sequence ID" value="ASIM_0001315401-mRNA-1"/>
    <property type="gene ID" value="ASIM_0001315401"/>
</dbReference>
<evidence type="ECO:0000313" key="3">
    <source>
        <dbReference type="WBParaSite" id="ASIM_0001315401-mRNA-1"/>
    </source>
</evidence>
<evidence type="ECO:0000313" key="1">
    <source>
        <dbReference type="EMBL" id="VDK47771.1"/>
    </source>
</evidence>
<dbReference type="SUPFAM" id="SSF82895">
    <property type="entry name" value="TSP-1 type 1 repeat"/>
    <property type="match status" value="1"/>
</dbReference>
<sequence length="304" mass="32933">MIEVTISVIKSEISQLDTVCVTCVTQKPCATCVPQDEWGPWGPWSDCTFKYGLYSQTRQRVCTSGPGKCTGGNGGGEEAIRCSPPATTTLQPLPQWSQWGPWGQCSKLAATGTHGVSGANALSPVALDLNYEQEHAPVISTNYVSRCMLEILGVSFHRENLYGLILVKKHSKNSDSVRNGREDVRFQCAEGEGIEQRACEMSSCVTCDTCASVTTPSPCGINNPCPTLQPCNNCQNPPTIPTIPVVKTVERSSSSSNTNFIPVIGSSQNTNIINSEYNTSELIFRNENFKNKTVVVNSTQFGVH</sequence>
<accession>A0A0M3JXR4</accession>
<name>A0A0M3JXR4_ANISI</name>
<dbReference type="SMART" id="SM00209">
    <property type="entry name" value="TSP1"/>
    <property type="match status" value="1"/>
</dbReference>
<gene>
    <name evidence="1" type="ORF">ASIM_LOCUS12620</name>
</gene>
<dbReference type="Proteomes" id="UP000267096">
    <property type="component" value="Unassembled WGS sequence"/>
</dbReference>
<reference evidence="1 2" key="2">
    <citation type="submission" date="2018-11" db="EMBL/GenBank/DDBJ databases">
        <authorList>
            <consortium name="Pathogen Informatics"/>
        </authorList>
    </citation>
    <scope>NUCLEOTIDE SEQUENCE [LARGE SCALE GENOMIC DNA]</scope>
</reference>
<reference evidence="3" key="1">
    <citation type="submission" date="2017-02" db="UniProtKB">
        <authorList>
            <consortium name="WormBaseParasite"/>
        </authorList>
    </citation>
    <scope>IDENTIFICATION</scope>
</reference>
<organism evidence="3">
    <name type="scientific">Anisakis simplex</name>
    <name type="common">Herring worm</name>
    <dbReference type="NCBI Taxonomy" id="6269"/>
    <lineage>
        <taxon>Eukaryota</taxon>
        <taxon>Metazoa</taxon>
        <taxon>Ecdysozoa</taxon>
        <taxon>Nematoda</taxon>
        <taxon>Chromadorea</taxon>
        <taxon>Rhabditida</taxon>
        <taxon>Spirurina</taxon>
        <taxon>Ascaridomorpha</taxon>
        <taxon>Ascaridoidea</taxon>
        <taxon>Anisakidae</taxon>
        <taxon>Anisakis</taxon>
        <taxon>Anisakis simplex complex</taxon>
    </lineage>
</organism>
<proteinExistence type="predicted"/>
<dbReference type="OrthoDB" id="446173at2759"/>
<evidence type="ECO:0000313" key="2">
    <source>
        <dbReference type="Proteomes" id="UP000267096"/>
    </source>
</evidence>
<dbReference type="InterPro" id="IPR036383">
    <property type="entry name" value="TSP1_rpt_sf"/>
</dbReference>
<protein>
    <submittedName>
        <fullName evidence="3">Thrombospondin type-1 domain-containing protein 4-like</fullName>
    </submittedName>
</protein>